<dbReference type="PANTHER" id="PTHR18895:SF74">
    <property type="entry name" value="MTRF1L RELEASE FACTOR GLUTAMINE METHYLTRANSFERASE"/>
    <property type="match status" value="1"/>
</dbReference>
<organism evidence="8 9">
    <name type="scientific">Mesorhizobium robiniae</name>
    <dbReference type="NCBI Taxonomy" id="559315"/>
    <lineage>
        <taxon>Bacteria</taxon>
        <taxon>Pseudomonadati</taxon>
        <taxon>Pseudomonadota</taxon>
        <taxon>Alphaproteobacteria</taxon>
        <taxon>Hyphomicrobiales</taxon>
        <taxon>Phyllobacteriaceae</taxon>
        <taxon>Mesorhizobium</taxon>
    </lineage>
</organism>
<evidence type="ECO:0000259" key="6">
    <source>
        <dbReference type="Pfam" id="PF05175"/>
    </source>
</evidence>
<feature type="binding site" evidence="5">
    <location>
        <position position="196"/>
    </location>
    <ligand>
        <name>S-adenosyl-L-methionine</name>
        <dbReference type="ChEBI" id="CHEBI:59789"/>
    </ligand>
</feature>
<dbReference type="CDD" id="cd02440">
    <property type="entry name" value="AdoMet_MTases"/>
    <property type="match status" value="1"/>
</dbReference>
<comment type="caution">
    <text evidence="8">The sequence shown here is derived from an EMBL/GenBank/DDBJ whole genome shotgun (WGS) entry which is preliminary data.</text>
</comment>
<dbReference type="InterPro" id="IPR050320">
    <property type="entry name" value="N5-glutamine_MTase"/>
</dbReference>
<dbReference type="PROSITE" id="PS00092">
    <property type="entry name" value="N6_MTASE"/>
    <property type="match status" value="1"/>
</dbReference>
<dbReference type="InterPro" id="IPR004556">
    <property type="entry name" value="HemK-like"/>
</dbReference>
<proteinExistence type="inferred from homology"/>
<evidence type="ECO:0000256" key="3">
    <source>
        <dbReference type="ARBA" id="ARBA00022691"/>
    </source>
</evidence>
<protein>
    <recommendedName>
        <fullName evidence="5">Release factor glutamine methyltransferase</fullName>
        <shortName evidence="5">RF MTase</shortName>
        <ecNumber evidence="5">2.1.1.297</ecNumber>
    </recommendedName>
    <alternativeName>
        <fullName evidence="5">N5-glutamine methyltransferase PrmC</fullName>
    </alternativeName>
    <alternativeName>
        <fullName evidence="5">Protein-(glutamine-N5) MTase PrmC</fullName>
    </alternativeName>
    <alternativeName>
        <fullName evidence="5">Protein-glutamine N-methyltransferase PrmC</fullName>
    </alternativeName>
</protein>
<dbReference type="EC" id="2.1.1.297" evidence="5"/>
<dbReference type="EMBL" id="JBEPMC010000015">
    <property type="protein sequence ID" value="MET3583020.1"/>
    <property type="molecule type" value="Genomic_DNA"/>
</dbReference>
<dbReference type="NCBIfam" id="TIGR00536">
    <property type="entry name" value="hemK_fam"/>
    <property type="match status" value="1"/>
</dbReference>
<feature type="domain" description="Release factor glutamine methyltransferase N-terminal" evidence="7">
    <location>
        <begin position="12"/>
        <end position="81"/>
    </location>
</feature>
<dbReference type="HAMAP" id="MF_02126">
    <property type="entry name" value="RF_methyltr_PrmC"/>
    <property type="match status" value="1"/>
</dbReference>
<dbReference type="InterPro" id="IPR002052">
    <property type="entry name" value="DNA_methylase_N6_adenine_CS"/>
</dbReference>
<feature type="binding site" evidence="5">
    <location>
        <position position="153"/>
    </location>
    <ligand>
        <name>S-adenosyl-L-methionine</name>
        <dbReference type="ChEBI" id="CHEBI:59789"/>
    </ligand>
</feature>
<dbReference type="Pfam" id="PF05175">
    <property type="entry name" value="MTS"/>
    <property type="match status" value="1"/>
</dbReference>
<dbReference type="GO" id="GO:0032259">
    <property type="term" value="P:methylation"/>
    <property type="evidence" value="ECO:0007669"/>
    <property type="project" value="UniProtKB-KW"/>
</dbReference>
<dbReference type="InterPro" id="IPR040758">
    <property type="entry name" value="PrmC_N"/>
</dbReference>
<dbReference type="NCBIfam" id="TIGR03534">
    <property type="entry name" value="RF_mod_PrmC"/>
    <property type="match status" value="1"/>
</dbReference>
<comment type="similarity">
    <text evidence="5">Belongs to the protein N5-glutamine methyltransferase family. PrmC subfamily.</text>
</comment>
<comment type="catalytic activity">
    <reaction evidence="4 5">
        <text>L-glutaminyl-[peptide chain release factor] + S-adenosyl-L-methionine = N(5)-methyl-L-glutaminyl-[peptide chain release factor] + S-adenosyl-L-homocysteine + H(+)</text>
        <dbReference type="Rhea" id="RHEA:42896"/>
        <dbReference type="Rhea" id="RHEA-COMP:10271"/>
        <dbReference type="Rhea" id="RHEA-COMP:10272"/>
        <dbReference type="ChEBI" id="CHEBI:15378"/>
        <dbReference type="ChEBI" id="CHEBI:30011"/>
        <dbReference type="ChEBI" id="CHEBI:57856"/>
        <dbReference type="ChEBI" id="CHEBI:59789"/>
        <dbReference type="ChEBI" id="CHEBI:61891"/>
        <dbReference type="EC" id="2.1.1.297"/>
    </reaction>
</comment>
<feature type="binding site" evidence="5">
    <location>
        <begin position="130"/>
        <end position="134"/>
    </location>
    <ligand>
        <name>S-adenosyl-L-methionine</name>
        <dbReference type="ChEBI" id="CHEBI:59789"/>
    </ligand>
</feature>
<reference evidence="8 9" key="1">
    <citation type="submission" date="2024-06" db="EMBL/GenBank/DDBJ databases">
        <title>Genomic Encyclopedia of Type Strains, Phase IV (KMG-IV): sequencing the most valuable type-strain genomes for metagenomic binning, comparative biology and taxonomic classification.</title>
        <authorList>
            <person name="Goeker M."/>
        </authorList>
    </citation>
    <scope>NUCLEOTIDE SEQUENCE [LARGE SCALE GENOMIC DNA]</scope>
    <source>
        <strain evidence="8 9">DSM 100022</strain>
    </source>
</reference>
<evidence type="ECO:0000256" key="5">
    <source>
        <dbReference type="HAMAP-Rule" id="MF_02126"/>
    </source>
</evidence>
<feature type="binding site" evidence="5">
    <location>
        <begin position="196"/>
        <end position="199"/>
    </location>
    <ligand>
        <name>substrate</name>
    </ligand>
</feature>
<name>A0ABV2GXJ8_9HYPH</name>
<dbReference type="SUPFAM" id="SSF53335">
    <property type="entry name" value="S-adenosyl-L-methionine-dependent methyltransferases"/>
    <property type="match status" value="1"/>
</dbReference>
<dbReference type="RefSeq" id="WP_354494193.1">
    <property type="nucleotide sequence ID" value="NZ_JBEPMC010000015.1"/>
</dbReference>
<feature type="binding site" evidence="5">
    <location>
        <position position="182"/>
    </location>
    <ligand>
        <name>S-adenosyl-L-methionine</name>
        <dbReference type="ChEBI" id="CHEBI:59789"/>
    </ligand>
</feature>
<gene>
    <name evidence="5" type="primary">prmC</name>
    <name evidence="8" type="ORF">ABID19_006082</name>
</gene>
<evidence type="ECO:0000256" key="4">
    <source>
        <dbReference type="ARBA" id="ARBA00048391"/>
    </source>
</evidence>
<dbReference type="InterPro" id="IPR029063">
    <property type="entry name" value="SAM-dependent_MTases_sf"/>
</dbReference>
<dbReference type="GO" id="GO:0102559">
    <property type="term" value="F:peptide chain release factor N(5)-glutamine methyltransferase activity"/>
    <property type="evidence" value="ECO:0007669"/>
    <property type="project" value="UniProtKB-EC"/>
</dbReference>
<sequence>MADSLPGMLGPLLKAARARLAAAAVADPALDARLIVEHFSGTTRTQAIADPECRVDAGAIVAIDAALRRRIAGEPVHRILGHREFYGLRLSLSPETLEPRPDTETLVEAVLPFVKTTAEREGECRILDLGTGTGAIALALLSAVPAARATGVDISQDALGTAMRNAEELGLASRFQVLKSDWFEKVFGRYHVIVANPPYIASIDIENLQDEVRDFDPRRALDGGVDGLSPYRIIAAEAAGFLEAEGRIAVEIGHTQRKDVTDIFLQAGYMPAGVFRDLGGNDRVLIFELTKP</sequence>
<dbReference type="InterPro" id="IPR007848">
    <property type="entry name" value="Small_mtfrase_dom"/>
</dbReference>
<dbReference type="Gene3D" id="1.10.8.10">
    <property type="entry name" value="DNA helicase RuvA subunit, C-terminal domain"/>
    <property type="match status" value="1"/>
</dbReference>
<keyword evidence="3 5" id="KW-0949">S-adenosyl-L-methionine</keyword>
<comment type="function">
    <text evidence="5">Methylates the class 1 translation termination release factors RF1/PrfA and RF2/PrfB on the glutamine residue of the universally conserved GGQ motif.</text>
</comment>
<dbReference type="Proteomes" id="UP001549204">
    <property type="component" value="Unassembled WGS sequence"/>
</dbReference>
<dbReference type="Pfam" id="PF17827">
    <property type="entry name" value="PrmC_N"/>
    <property type="match status" value="1"/>
</dbReference>
<evidence type="ECO:0000313" key="9">
    <source>
        <dbReference type="Proteomes" id="UP001549204"/>
    </source>
</evidence>
<dbReference type="PANTHER" id="PTHR18895">
    <property type="entry name" value="HEMK METHYLTRANSFERASE"/>
    <property type="match status" value="1"/>
</dbReference>
<evidence type="ECO:0000256" key="1">
    <source>
        <dbReference type="ARBA" id="ARBA00022603"/>
    </source>
</evidence>
<dbReference type="Gene3D" id="3.40.50.150">
    <property type="entry name" value="Vaccinia Virus protein VP39"/>
    <property type="match status" value="1"/>
</dbReference>
<keyword evidence="9" id="KW-1185">Reference proteome</keyword>
<keyword evidence="1 5" id="KW-0489">Methyltransferase</keyword>
<evidence type="ECO:0000259" key="7">
    <source>
        <dbReference type="Pfam" id="PF17827"/>
    </source>
</evidence>
<accession>A0ABV2GXJ8</accession>
<keyword evidence="2 5" id="KW-0808">Transferase</keyword>
<evidence type="ECO:0000256" key="2">
    <source>
        <dbReference type="ARBA" id="ARBA00022679"/>
    </source>
</evidence>
<feature type="domain" description="Methyltransferase small" evidence="6">
    <location>
        <begin position="122"/>
        <end position="203"/>
    </location>
</feature>
<evidence type="ECO:0000313" key="8">
    <source>
        <dbReference type="EMBL" id="MET3583020.1"/>
    </source>
</evidence>
<dbReference type="InterPro" id="IPR019874">
    <property type="entry name" value="RF_methyltr_PrmC"/>
</dbReference>